<organism evidence="1 2">
    <name type="scientific">Antarcticirhabdus aurantiaca</name>
    <dbReference type="NCBI Taxonomy" id="2606717"/>
    <lineage>
        <taxon>Bacteria</taxon>
        <taxon>Pseudomonadati</taxon>
        <taxon>Pseudomonadota</taxon>
        <taxon>Alphaproteobacteria</taxon>
        <taxon>Hyphomicrobiales</taxon>
        <taxon>Aurantimonadaceae</taxon>
        <taxon>Antarcticirhabdus</taxon>
    </lineage>
</organism>
<name>A0ACD4NR62_9HYPH</name>
<keyword evidence="2" id="KW-1185">Reference proteome</keyword>
<proteinExistence type="predicted"/>
<protein>
    <submittedName>
        <fullName evidence="1">Uncharacterized protein</fullName>
    </submittedName>
</protein>
<dbReference type="Proteomes" id="UP001163223">
    <property type="component" value="Chromosome"/>
</dbReference>
<evidence type="ECO:0000313" key="1">
    <source>
        <dbReference type="EMBL" id="WAJ29444.1"/>
    </source>
</evidence>
<evidence type="ECO:0000313" key="2">
    <source>
        <dbReference type="Proteomes" id="UP001163223"/>
    </source>
</evidence>
<dbReference type="EMBL" id="CP113520">
    <property type="protein sequence ID" value="WAJ29444.1"/>
    <property type="molecule type" value="Genomic_DNA"/>
</dbReference>
<gene>
    <name evidence="1" type="ORF">OXU80_04185</name>
</gene>
<reference evidence="1" key="1">
    <citation type="submission" date="2022-11" db="EMBL/GenBank/DDBJ databases">
        <title>beta-Carotene-producing bacterium, Jeongeuplla avenae sp. nov., alleviates the salt stress of Arabidopsis seedlings.</title>
        <authorList>
            <person name="Jiang L."/>
            <person name="Lee J."/>
        </authorList>
    </citation>
    <scope>NUCLEOTIDE SEQUENCE</scope>
    <source>
        <strain evidence="1">DY_R2A_6</strain>
    </source>
</reference>
<sequence>MTILSFKDISTGHLTDGDAAILDGADHPVTVIPYEHGWIVSTASLASEDVRDETLARLRRFGFSEPFLAAATAAGGSGCWLLRFDADADIDPDLPIGGYGGVEESPGDPDSATAPSLRTGMA</sequence>
<accession>A0ACD4NR62</accession>